<comment type="caution">
    <text evidence="2">The sequence shown here is derived from an EMBL/GenBank/DDBJ whole genome shotgun (WGS) entry which is preliminary data.</text>
</comment>
<evidence type="ECO:0000313" key="2">
    <source>
        <dbReference type="EMBL" id="MBC9797943.1"/>
    </source>
</evidence>
<dbReference type="RefSeq" id="WP_187967068.1">
    <property type="nucleotide sequence ID" value="NZ_JACVDC010000080.1"/>
</dbReference>
<dbReference type="Proteomes" id="UP000653730">
    <property type="component" value="Unassembled WGS sequence"/>
</dbReference>
<proteinExistence type="predicted"/>
<sequence>MKHLHYFSGLILLAVFCSCSGAKNAVSGAQDMGALDTLIQQKKFRVVNDWANPMVTTAMMNVIGLLGPQHNAQRINLIGNSNYFEMKGDSVKAYLPYFGERQMGGGYNTDGEAIQFDQEATDMDIKYVKAKELYRMTFKARKDSESFNVVLEVYGNKKTVLMVNSSQRNPIRYEGTIAALKEE</sequence>
<dbReference type="AlphaFoldDB" id="A0A926JVG8"/>
<dbReference type="InterPro" id="IPR025347">
    <property type="entry name" value="DUF4251"/>
</dbReference>
<keyword evidence="1" id="KW-0732">Signal</keyword>
<dbReference type="Pfam" id="PF14059">
    <property type="entry name" value="DUF4251"/>
    <property type="match status" value="1"/>
</dbReference>
<evidence type="ECO:0000313" key="3">
    <source>
        <dbReference type="Proteomes" id="UP000653730"/>
    </source>
</evidence>
<accession>A0A926JVG8</accession>
<reference evidence="2 3" key="1">
    <citation type="submission" date="2020-09" db="EMBL/GenBank/DDBJ databases">
        <title>Sinomicrobium weinanense sp. nov., a halophilic bacteria isolated from saline-alkali soil.</title>
        <authorList>
            <person name="Wu P."/>
            <person name="Ren H."/>
            <person name="Mei Y."/>
            <person name="Liang Y."/>
            <person name="Chen Z."/>
        </authorList>
    </citation>
    <scope>NUCLEOTIDE SEQUENCE [LARGE SCALE GENOMIC DNA]</scope>
    <source>
        <strain evidence="2 3">FJxs</strain>
    </source>
</reference>
<protein>
    <submittedName>
        <fullName evidence="2">DUF4251 domain-containing protein</fullName>
    </submittedName>
</protein>
<keyword evidence="3" id="KW-1185">Reference proteome</keyword>
<dbReference type="EMBL" id="JACVDC010000080">
    <property type="protein sequence ID" value="MBC9797943.1"/>
    <property type="molecule type" value="Genomic_DNA"/>
</dbReference>
<name>A0A926JVG8_9FLAO</name>
<organism evidence="2 3">
    <name type="scientific">Sinomicrobium weinanense</name>
    <dbReference type="NCBI Taxonomy" id="2842200"/>
    <lineage>
        <taxon>Bacteria</taxon>
        <taxon>Pseudomonadati</taxon>
        <taxon>Bacteroidota</taxon>
        <taxon>Flavobacteriia</taxon>
        <taxon>Flavobacteriales</taxon>
        <taxon>Flavobacteriaceae</taxon>
        <taxon>Sinomicrobium</taxon>
    </lineage>
</organism>
<feature type="chain" id="PRO_5037588779" evidence="1">
    <location>
        <begin position="23"/>
        <end position="183"/>
    </location>
</feature>
<feature type="signal peptide" evidence="1">
    <location>
        <begin position="1"/>
        <end position="22"/>
    </location>
</feature>
<evidence type="ECO:0000256" key="1">
    <source>
        <dbReference type="SAM" id="SignalP"/>
    </source>
</evidence>
<dbReference type="Gene3D" id="2.40.128.410">
    <property type="match status" value="1"/>
</dbReference>
<dbReference type="PROSITE" id="PS51257">
    <property type="entry name" value="PROKAR_LIPOPROTEIN"/>
    <property type="match status" value="1"/>
</dbReference>
<gene>
    <name evidence="2" type="ORF">IBL28_18370</name>
</gene>